<dbReference type="Proteomes" id="UP000199334">
    <property type="component" value="Unassembled WGS sequence"/>
</dbReference>
<evidence type="ECO:0000256" key="1">
    <source>
        <dbReference type="SAM" id="MobiDB-lite"/>
    </source>
</evidence>
<gene>
    <name evidence="3" type="ORF">SAMN05216498_1006</name>
</gene>
<dbReference type="RefSeq" id="WP_093855497.1">
    <property type="nucleotide sequence ID" value="NZ_BJVZ01000010.1"/>
</dbReference>
<organism evidence="3 4">
    <name type="scientific">Tenuibacillus multivorans</name>
    <dbReference type="NCBI Taxonomy" id="237069"/>
    <lineage>
        <taxon>Bacteria</taxon>
        <taxon>Bacillati</taxon>
        <taxon>Bacillota</taxon>
        <taxon>Bacilli</taxon>
        <taxon>Bacillales</taxon>
        <taxon>Bacillaceae</taxon>
        <taxon>Tenuibacillus</taxon>
    </lineage>
</organism>
<sequence>MITLIAVLGLLVTFSTTTLAETDNTDEDEKVENGSDEKESDNGLNNQFPEPEDPCGCGSSDIYVKGFANFNGSPSIVEDYYMSVDNAEDFAAEVNPSMEDAVFGVLTSFIPGVGKHIATFGAHSSAAAADLASDIREYTDDDIPVRIEHRDHGAWGEEWVVHPWAGEFSYDNGRFEYELLEVEMQ</sequence>
<keyword evidence="4" id="KW-1185">Reference proteome</keyword>
<protein>
    <submittedName>
        <fullName evidence="3">Uncharacterized protein</fullName>
    </submittedName>
</protein>
<feature type="signal peptide" evidence="2">
    <location>
        <begin position="1"/>
        <end position="20"/>
    </location>
</feature>
<feature type="compositionally biased region" description="Basic and acidic residues" evidence="1">
    <location>
        <begin position="31"/>
        <end position="41"/>
    </location>
</feature>
<evidence type="ECO:0000256" key="2">
    <source>
        <dbReference type="SAM" id="SignalP"/>
    </source>
</evidence>
<name>A0A1G9X566_9BACI</name>
<evidence type="ECO:0000313" key="3">
    <source>
        <dbReference type="EMBL" id="SDM91515.1"/>
    </source>
</evidence>
<reference evidence="3 4" key="1">
    <citation type="submission" date="2016-10" db="EMBL/GenBank/DDBJ databases">
        <authorList>
            <person name="de Groot N.N."/>
        </authorList>
    </citation>
    <scope>NUCLEOTIDE SEQUENCE [LARGE SCALE GENOMIC DNA]</scope>
    <source>
        <strain evidence="3 4">CGMCC 1.3442</strain>
    </source>
</reference>
<feature type="region of interest" description="Disordered" evidence="1">
    <location>
        <begin position="22"/>
        <end position="52"/>
    </location>
</feature>
<feature type="chain" id="PRO_5011529651" evidence="2">
    <location>
        <begin position="21"/>
        <end position="185"/>
    </location>
</feature>
<accession>A0A1G9X566</accession>
<dbReference type="EMBL" id="FNIG01000001">
    <property type="protein sequence ID" value="SDM91515.1"/>
    <property type="molecule type" value="Genomic_DNA"/>
</dbReference>
<proteinExistence type="predicted"/>
<dbReference type="AlphaFoldDB" id="A0A1G9X566"/>
<keyword evidence="2" id="KW-0732">Signal</keyword>
<evidence type="ECO:0000313" key="4">
    <source>
        <dbReference type="Proteomes" id="UP000199334"/>
    </source>
</evidence>